<dbReference type="GeneID" id="110235426"/>
<dbReference type="Proteomes" id="UP000887567">
    <property type="component" value="Unplaced"/>
</dbReference>
<proteinExistence type="predicted"/>
<dbReference type="OrthoDB" id="9976881at2759"/>
<accession>A0A913WZJ0</accession>
<keyword evidence="2" id="KW-1185">Reference proteome</keyword>
<protein>
    <submittedName>
        <fullName evidence="1">Uncharacterized protein</fullName>
    </submittedName>
</protein>
<dbReference type="AlphaFoldDB" id="A0A913WZJ0"/>
<dbReference type="EnsemblMetazoa" id="XM_021040889.2">
    <property type="protein sequence ID" value="XP_020896548.1"/>
    <property type="gene ID" value="LOC110235426"/>
</dbReference>
<name>A0A913WZJ0_EXADI</name>
<dbReference type="KEGG" id="epa:110235426"/>
<organism evidence="1 2">
    <name type="scientific">Exaiptasia diaphana</name>
    <name type="common">Tropical sea anemone</name>
    <name type="synonym">Aiptasia pulchella</name>
    <dbReference type="NCBI Taxonomy" id="2652724"/>
    <lineage>
        <taxon>Eukaryota</taxon>
        <taxon>Metazoa</taxon>
        <taxon>Cnidaria</taxon>
        <taxon>Anthozoa</taxon>
        <taxon>Hexacorallia</taxon>
        <taxon>Actiniaria</taxon>
        <taxon>Aiptasiidae</taxon>
        <taxon>Exaiptasia</taxon>
    </lineage>
</organism>
<reference evidence="1" key="1">
    <citation type="submission" date="2022-11" db="UniProtKB">
        <authorList>
            <consortium name="EnsemblMetazoa"/>
        </authorList>
    </citation>
    <scope>IDENTIFICATION</scope>
</reference>
<evidence type="ECO:0000313" key="2">
    <source>
        <dbReference type="Proteomes" id="UP000887567"/>
    </source>
</evidence>
<evidence type="ECO:0000313" key="1">
    <source>
        <dbReference type="EnsemblMetazoa" id="XP_020896548.1"/>
    </source>
</evidence>
<dbReference type="RefSeq" id="XP_020896548.1">
    <property type="nucleotide sequence ID" value="XM_021040889.2"/>
</dbReference>
<sequence length="193" mass="22119">HRGIPYCNIPCYSFLFGPGGYGHGGTESHKYHDEEKLSQAEVDALRNDIFPRLRGYNTYFESRKALQLACREANGQLILEGVLRVYWGLKNPVILASHTAADWKRKRALLDSQNANIKRQAVLKERKENEQRPRTSTLERILARRRSITNKHTSDGSNLQKRPNSPQTNLSISARVSYVHTYCSVLHIWITCV</sequence>